<keyword evidence="4 5" id="KW-0342">GTP-binding</keyword>
<dbReference type="NCBIfam" id="TIGR03552">
    <property type="entry name" value="F420_cofC"/>
    <property type="match status" value="1"/>
</dbReference>
<dbReference type="EMBL" id="JAKJLQ010000007">
    <property type="protein sequence ID" value="MDF6101661.1"/>
    <property type="molecule type" value="Genomic_DNA"/>
</dbReference>
<gene>
    <name evidence="8" type="primary">cofC</name>
    <name evidence="5" type="synonym">fbiD</name>
    <name evidence="7" type="ORF">L2299_11400</name>
    <name evidence="8" type="ORF">P9A14_15755</name>
</gene>
<dbReference type="RefSeq" id="WP_065632753.1">
    <property type="nucleotide sequence ID" value="NZ_CBDRND010000009.1"/>
</dbReference>
<keyword evidence="3 5" id="KW-0547">Nucleotide-binding</keyword>
<evidence type="ECO:0000313" key="7">
    <source>
        <dbReference type="EMBL" id="MDF6101661.1"/>
    </source>
</evidence>
<dbReference type="AlphaFoldDB" id="A0AAX3T3U6"/>
<organism evidence="8 10">
    <name type="scientific">Gordonia hongkongensis</name>
    <dbReference type="NCBI Taxonomy" id="1701090"/>
    <lineage>
        <taxon>Bacteria</taxon>
        <taxon>Bacillati</taxon>
        <taxon>Actinomycetota</taxon>
        <taxon>Actinomycetes</taxon>
        <taxon>Mycobacteriales</taxon>
        <taxon>Gordoniaceae</taxon>
        <taxon>Gordonia</taxon>
    </lineage>
</organism>
<comment type="catalytic activity">
    <reaction evidence="5">
        <text>phosphoenolpyruvate + GTP + H(+) = enolpyruvoyl-2-diphospho-5'-guanosine + diphosphate</text>
        <dbReference type="Rhea" id="RHEA:30519"/>
        <dbReference type="ChEBI" id="CHEBI:15378"/>
        <dbReference type="ChEBI" id="CHEBI:33019"/>
        <dbReference type="ChEBI" id="CHEBI:37565"/>
        <dbReference type="ChEBI" id="CHEBI:58702"/>
        <dbReference type="ChEBI" id="CHEBI:143701"/>
        <dbReference type="EC" id="2.7.7.105"/>
    </reaction>
</comment>
<evidence type="ECO:0000313" key="9">
    <source>
        <dbReference type="Proteomes" id="UP001152308"/>
    </source>
</evidence>
<reference evidence="7" key="1">
    <citation type="journal article" date="2022" name="Data Brief">
        <title>Draft genome sequence data of Gordonia hongkongensis strain EUFUS-Z928 isolated from the octocoral Eunicea fusca.</title>
        <authorList>
            <person name="Sanchez-Suarez J."/>
            <person name="Diaz L."/>
            <person name="Melo-Bolivar J."/>
            <person name="Villamil L."/>
        </authorList>
    </citation>
    <scope>NUCLEOTIDE SEQUENCE</scope>
    <source>
        <strain evidence="7">EUFUS-Z928</strain>
    </source>
</reference>
<comment type="pathway">
    <text evidence="5">Cofactor biosynthesis; coenzyme F420 biosynthesis.</text>
</comment>
<dbReference type="Proteomes" id="UP001213504">
    <property type="component" value="Chromosome"/>
</dbReference>
<comment type="similarity">
    <text evidence="5">Belongs to the CofC family.</text>
</comment>
<dbReference type="PANTHER" id="PTHR40392">
    <property type="entry name" value="2-PHOSPHO-L-LACTATE GUANYLYLTRANSFERASE"/>
    <property type="match status" value="1"/>
</dbReference>
<evidence type="ECO:0000259" key="6">
    <source>
        <dbReference type="Pfam" id="PF12804"/>
    </source>
</evidence>
<feature type="domain" description="MobA-like NTP transferase" evidence="6">
    <location>
        <begin position="69"/>
        <end position="172"/>
    </location>
</feature>
<accession>A0AAX3T3U6</accession>
<evidence type="ECO:0000313" key="8">
    <source>
        <dbReference type="EMBL" id="WFP23606.1"/>
    </source>
</evidence>
<dbReference type="InterPro" id="IPR002835">
    <property type="entry name" value="CofC"/>
</dbReference>
<dbReference type="EMBL" id="CP121270">
    <property type="protein sequence ID" value="WFP23606.1"/>
    <property type="molecule type" value="Genomic_DNA"/>
</dbReference>
<evidence type="ECO:0000313" key="10">
    <source>
        <dbReference type="Proteomes" id="UP001213504"/>
    </source>
</evidence>
<evidence type="ECO:0000256" key="2">
    <source>
        <dbReference type="ARBA" id="ARBA00022695"/>
    </source>
</evidence>
<dbReference type="Pfam" id="PF12804">
    <property type="entry name" value="NTP_transf_3"/>
    <property type="match status" value="1"/>
</dbReference>
<sequence length="245" mass="24952">MEHSTVGAGADSTVVDAGGNEPVATSVAAVLAVKNLHRAKSRLAATLSTAFEGDDPVARGSLVLAMFLDTVDALRGAGISRLVVVSPDDEVLAAARRSGMRGLSESPHRAPADAGLNSAFVEGARWAREAWPESTGLMYVQADLPAATSTSVAAVLRAAGEHRSSFVTDRDGSGTVLLHGTGTGVPAPRFGPGSAAAHRAAGAVELDPAGREWADLRTDVDTAADLGVARELGLGPHTVAALRHL</sequence>
<reference evidence="7" key="2">
    <citation type="submission" date="2022-01" db="EMBL/GenBank/DDBJ databases">
        <authorList>
            <person name="Sanchez-Suarez J."/>
            <person name="Villamil L."/>
            <person name="Diaz L.E."/>
        </authorList>
    </citation>
    <scope>NUCLEOTIDE SEQUENCE</scope>
    <source>
        <strain evidence="7">EUFUS-Z928</strain>
    </source>
</reference>
<comment type="function">
    <text evidence="5">Guanylyltransferase that catalyzes the activation of phosphoenolpyruvate (PEP) as enolpyruvoyl-2-diphospho-5'-guanosine, via the condensation of PEP with GTP. It is involved in the biosynthesis of coenzyme F420, a hydride carrier cofactor.</text>
</comment>
<dbReference type="InterPro" id="IPR025877">
    <property type="entry name" value="MobA-like_NTP_Trfase"/>
</dbReference>
<feature type="binding site" evidence="5">
    <location>
        <position position="194"/>
    </location>
    <ligand>
        <name>phosphoenolpyruvate</name>
        <dbReference type="ChEBI" id="CHEBI:58702"/>
    </ligand>
</feature>
<keyword evidence="1 5" id="KW-0808">Transferase</keyword>
<dbReference type="GO" id="GO:0052645">
    <property type="term" value="P:F420-0 metabolic process"/>
    <property type="evidence" value="ECO:0007669"/>
    <property type="project" value="UniProtKB-UniRule"/>
</dbReference>
<protein>
    <recommendedName>
        <fullName evidence="5">Phosphoenolpyruvate guanylyltransferase</fullName>
        <shortName evidence="5">PEP guanylyltransferase</shortName>
        <ecNumber evidence="5">2.7.7.105</ecNumber>
    </recommendedName>
</protein>
<dbReference type="InterPro" id="IPR029044">
    <property type="entry name" value="Nucleotide-diphossugar_trans"/>
</dbReference>
<feature type="binding site" evidence="5">
    <location>
        <position position="191"/>
    </location>
    <ligand>
        <name>phosphoenolpyruvate</name>
        <dbReference type="ChEBI" id="CHEBI:58702"/>
    </ligand>
</feature>
<proteinExistence type="inferred from homology"/>
<evidence type="ECO:0000256" key="3">
    <source>
        <dbReference type="ARBA" id="ARBA00022741"/>
    </source>
</evidence>
<evidence type="ECO:0000256" key="1">
    <source>
        <dbReference type="ARBA" id="ARBA00022679"/>
    </source>
</evidence>
<reference evidence="8" key="3">
    <citation type="submission" date="2023-04" db="EMBL/GenBank/DDBJ databases">
        <title>Complete genome sequence of a phthalic acid esters degrading bacterial strain.</title>
        <authorList>
            <person name="Weng L."/>
            <person name="Jia Y."/>
            <person name="Ren L."/>
        </authorList>
    </citation>
    <scope>NUCLEOTIDE SEQUENCE</scope>
    <source>
        <strain evidence="8">RL-LY01</strain>
    </source>
</reference>
<dbReference type="GO" id="GO:0005525">
    <property type="term" value="F:GTP binding"/>
    <property type="evidence" value="ECO:0007669"/>
    <property type="project" value="UniProtKB-KW"/>
</dbReference>
<dbReference type="HAMAP" id="MF_02114">
    <property type="entry name" value="CofC"/>
    <property type="match status" value="1"/>
</dbReference>
<evidence type="ECO:0000256" key="5">
    <source>
        <dbReference type="HAMAP-Rule" id="MF_02114"/>
    </source>
</evidence>
<dbReference type="Proteomes" id="UP001152308">
    <property type="component" value="Unassembled WGS sequence"/>
</dbReference>
<dbReference type="EC" id="2.7.7.105" evidence="5"/>
<dbReference type="GO" id="GO:0043814">
    <property type="term" value="F:phospholactate guanylyltransferase activity"/>
    <property type="evidence" value="ECO:0007669"/>
    <property type="project" value="InterPro"/>
</dbReference>
<dbReference type="PANTHER" id="PTHR40392:SF1">
    <property type="entry name" value="2-PHOSPHO-L-LACTATE GUANYLYLTRANSFERASE"/>
    <property type="match status" value="1"/>
</dbReference>
<evidence type="ECO:0000256" key="4">
    <source>
        <dbReference type="ARBA" id="ARBA00023134"/>
    </source>
</evidence>
<name>A0AAX3T3U6_9ACTN</name>
<keyword evidence="2 5" id="KW-0548">Nucleotidyltransferase</keyword>
<feature type="binding site" evidence="5">
    <location>
        <position position="175"/>
    </location>
    <ligand>
        <name>phosphoenolpyruvate</name>
        <dbReference type="ChEBI" id="CHEBI:58702"/>
    </ligand>
</feature>
<dbReference type="SUPFAM" id="SSF53448">
    <property type="entry name" value="Nucleotide-diphospho-sugar transferases"/>
    <property type="match status" value="1"/>
</dbReference>
<dbReference type="Gene3D" id="3.90.550.10">
    <property type="entry name" value="Spore Coat Polysaccharide Biosynthesis Protein SpsA, Chain A"/>
    <property type="match status" value="1"/>
</dbReference>
<keyword evidence="9" id="KW-1185">Reference proteome</keyword>